<feature type="signal peptide" evidence="1">
    <location>
        <begin position="1"/>
        <end position="22"/>
    </location>
</feature>
<keyword evidence="1" id="KW-0732">Signal</keyword>
<evidence type="ECO:0000313" key="2">
    <source>
        <dbReference type="EMBL" id="STZ60093.1"/>
    </source>
</evidence>
<dbReference type="AlphaFoldDB" id="A0A378TJW2"/>
<protein>
    <recommendedName>
        <fullName evidence="4">EfeO-type cupredoxin-like domain-containing protein</fullName>
    </recommendedName>
</protein>
<evidence type="ECO:0000313" key="3">
    <source>
        <dbReference type="Proteomes" id="UP000254978"/>
    </source>
</evidence>
<name>A0A378TJW2_9MYCO</name>
<feature type="chain" id="PRO_5039345948" description="EfeO-type cupredoxin-like domain-containing protein" evidence="1">
    <location>
        <begin position="23"/>
        <end position="128"/>
    </location>
</feature>
<dbReference type="Proteomes" id="UP000254978">
    <property type="component" value="Unassembled WGS sequence"/>
</dbReference>
<evidence type="ECO:0008006" key="4">
    <source>
        <dbReference type="Google" id="ProtNLM"/>
    </source>
</evidence>
<accession>A0A378TJW2</accession>
<dbReference type="SUPFAM" id="SSF49503">
    <property type="entry name" value="Cupredoxins"/>
    <property type="match status" value="1"/>
</dbReference>
<dbReference type="InterPro" id="IPR008972">
    <property type="entry name" value="Cupredoxin"/>
</dbReference>
<keyword evidence="3" id="KW-1185">Reference proteome</keyword>
<reference evidence="2 3" key="1">
    <citation type="submission" date="2018-06" db="EMBL/GenBank/DDBJ databases">
        <authorList>
            <consortium name="Pathogen Informatics"/>
            <person name="Doyle S."/>
        </authorList>
    </citation>
    <scope>NUCLEOTIDE SEQUENCE [LARGE SCALE GENOMIC DNA]</scope>
    <source>
        <strain evidence="2 3">NCTC10821</strain>
    </source>
</reference>
<organism evidence="2 3">
    <name type="scientific">Mycolicibacterium tokaiense</name>
    <dbReference type="NCBI Taxonomy" id="39695"/>
    <lineage>
        <taxon>Bacteria</taxon>
        <taxon>Bacillati</taxon>
        <taxon>Actinomycetota</taxon>
        <taxon>Actinomycetes</taxon>
        <taxon>Mycobacteriales</taxon>
        <taxon>Mycobacteriaceae</taxon>
        <taxon>Mycolicibacterium</taxon>
    </lineage>
</organism>
<sequence>MYRLCGLTIAAVVLAGCSSAPEAPPPSPESSSAPAAAAEVGPVLDITIAGGTVTPTNGELEARVGMPITLVVSSDVADELHVHAVPEHTFDVVPAAGQSFQFTVDVPGRVEVELHEAHRTVVTIQVRP</sequence>
<proteinExistence type="predicted"/>
<dbReference type="OrthoDB" id="3748691at2"/>
<dbReference type="Gene3D" id="2.60.40.420">
    <property type="entry name" value="Cupredoxins - blue copper proteins"/>
    <property type="match status" value="1"/>
</dbReference>
<dbReference type="EMBL" id="UGQT01000001">
    <property type="protein sequence ID" value="STZ60093.1"/>
    <property type="molecule type" value="Genomic_DNA"/>
</dbReference>
<evidence type="ECO:0000256" key="1">
    <source>
        <dbReference type="SAM" id="SignalP"/>
    </source>
</evidence>
<gene>
    <name evidence="2" type="ORF">NCTC10821_03631</name>
</gene>
<dbReference type="PROSITE" id="PS51257">
    <property type="entry name" value="PROKAR_LIPOPROTEIN"/>
    <property type="match status" value="1"/>
</dbReference>